<evidence type="ECO:0000256" key="8">
    <source>
        <dbReference type="ARBA" id="ARBA00023136"/>
    </source>
</evidence>
<feature type="domain" description="ABC transmembrane type-1" evidence="10">
    <location>
        <begin position="33"/>
        <end position="221"/>
    </location>
</feature>
<gene>
    <name evidence="11" type="ORF">DEM25_017380</name>
</gene>
<evidence type="ECO:0000259" key="10">
    <source>
        <dbReference type="PROSITE" id="PS50928"/>
    </source>
</evidence>
<evidence type="ECO:0000256" key="7">
    <source>
        <dbReference type="ARBA" id="ARBA00022989"/>
    </source>
</evidence>
<feature type="transmembrane region" description="Helical" evidence="9">
    <location>
        <begin position="82"/>
        <end position="106"/>
    </location>
</feature>
<keyword evidence="6" id="KW-0653">Protein transport</keyword>
<dbReference type="OrthoDB" id="9766870at2"/>
<evidence type="ECO:0000256" key="4">
    <source>
        <dbReference type="ARBA" id="ARBA00022692"/>
    </source>
</evidence>
<reference evidence="11 12" key="1">
    <citation type="journal article" date="2018" name="Int. J. Syst. Bacteriol.">
        <title>Oceaniradius stylonemae gen. nov., sp. nov., isolated from a red alga, Stylonema cornu-cervi.</title>
        <authorList>
            <person name="Jeong S."/>
        </authorList>
    </citation>
    <scope>NUCLEOTIDE SEQUENCE [LARGE SCALE GENOMIC DNA]</scope>
    <source>
        <strain evidence="11 12">StC1</strain>
    </source>
</reference>
<evidence type="ECO:0000256" key="3">
    <source>
        <dbReference type="ARBA" id="ARBA00022475"/>
    </source>
</evidence>
<evidence type="ECO:0000313" key="12">
    <source>
        <dbReference type="Proteomes" id="UP000246132"/>
    </source>
</evidence>
<comment type="subcellular location">
    <subcellularLocation>
        <location evidence="1 9">Cell membrane</location>
        <topology evidence="1 9">Multi-pass membrane protein</topology>
    </subcellularLocation>
</comment>
<keyword evidence="3" id="KW-1003">Cell membrane</keyword>
<keyword evidence="12" id="KW-1185">Reference proteome</keyword>
<dbReference type="AlphaFoldDB" id="A0A3A8A5V1"/>
<comment type="similarity">
    <text evidence="9">Belongs to the binding-protein-dependent transport system permease family.</text>
</comment>
<dbReference type="GO" id="GO:0015833">
    <property type="term" value="P:peptide transport"/>
    <property type="evidence" value="ECO:0007669"/>
    <property type="project" value="UniProtKB-KW"/>
</dbReference>
<keyword evidence="2 9" id="KW-0813">Transport</keyword>
<dbReference type="InterPro" id="IPR035906">
    <property type="entry name" value="MetI-like_sf"/>
</dbReference>
<name>A0A3A8A5V1_9HYPH</name>
<dbReference type="InterPro" id="IPR000515">
    <property type="entry name" value="MetI-like"/>
</dbReference>
<keyword evidence="8 9" id="KW-0472">Membrane</keyword>
<keyword evidence="5" id="KW-0571">Peptide transport</keyword>
<dbReference type="PANTHER" id="PTHR43386">
    <property type="entry name" value="OLIGOPEPTIDE TRANSPORT SYSTEM PERMEASE PROTEIN APPC"/>
    <property type="match status" value="1"/>
</dbReference>
<evidence type="ECO:0000256" key="1">
    <source>
        <dbReference type="ARBA" id="ARBA00004651"/>
    </source>
</evidence>
<dbReference type="GO" id="GO:0055085">
    <property type="term" value="P:transmembrane transport"/>
    <property type="evidence" value="ECO:0007669"/>
    <property type="project" value="InterPro"/>
</dbReference>
<evidence type="ECO:0000256" key="6">
    <source>
        <dbReference type="ARBA" id="ARBA00022927"/>
    </source>
</evidence>
<feature type="transmembrane region" description="Helical" evidence="9">
    <location>
        <begin position="199"/>
        <end position="220"/>
    </location>
</feature>
<evidence type="ECO:0000256" key="5">
    <source>
        <dbReference type="ARBA" id="ARBA00022856"/>
    </source>
</evidence>
<dbReference type="PANTHER" id="PTHR43386:SF1">
    <property type="entry name" value="D,D-DIPEPTIDE TRANSPORT SYSTEM PERMEASE PROTEIN DDPC-RELATED"/>
    <property type="match status" value="1"/>
</dbReference>
<dbReference type="GO" id="GO:0015031">
    <property type="term" value="P:protein transport"/>
    <property type="evidence" value="ECO:0007669"/>
    <property type="project" value="UniProtKB-KW"/>
</dbReference>
<protein>
    <submittedName>
        <fullName evidence="11">ABC transporter permease</fullName>
    </submittedName>
</protein>
<comment type="caution">
    <text evidence="11">The sequence shown here is derived from an EMBL/GenBank/DDBJ whole genome shotgun (WGS) entry which is preliminary data.</text>
</comment>
<dbReference type="InterPro" id="IPR050366">
    <property type="entry name" value="BP-dependent_transpt_permease"/>
</dbReference>
<sequence>MVGRPFTPPLSDGFLLGSDTLGRDILSGIIHGSRVSLFVGLAATVAALAIGLVVGGVAGFFSGRVDNALMRLTEIFQTIPSFVLAIMLVAVFQPSLASTITAIAVVSWPPIARLARAEFLAKRNLEYVSAAVSAGRPGWDIALREILPNALPPIIVMASLGVATAILLESAISFLGLGDPNLASWGYMIGVGRTVIRQAWWMSVFPGLAIMVAVLAINLLGEGLNDAISPSQRGGAKA</sequence>
<dbReference type="Proteomes" id="UP000246132">
    <property type="component" value="Unassembled WGS sequence"/>
</dbReference>
<keyword evidence="4 9" id="KW-0812">Transmembrane</keyword>
<dbReference type="GO" id="GO:0005886">
    <property type="term" value="C:plasma membrane"/>
    <property type="evidence" value="ECO:0007669"/>
    <property type="project" value="UniProtKB-SubCell"/>
</dbReference>
<dbReference type="Pfam" id="PF00528">
    <property type="entry name" value="BPD_transp_1"/>
    <property type="match status" value="1"/>
</dbReference>
<proteinExistence type="inferred from homology"/>
<evidence type="ECO:0000256" key="9">
    <source>
        <dbReference type="RuleBase" id="RU363032"/>
    </source>
</evidence>
<feature type="transmembrane region" description="Helical" evidence="9">
    <location>
        <begin position="37"/>
        <end position="61"/>
    </location>
</feature>
<accession>A0A3A8A5V1</accession>
<evidence type="ECO:0000256" key="2">
    <source>
        <dbReference type="ARBA" id="ARBA00022448"/>
    </source>
</evidence>
<dbReference type="PROSITE" id="PS50928">
    <property type="entry name" value="ABC_TM1"/>
    <property type="match status" value="1"/>
</dbReference>
<organism evidence="11 12">
    <name type="scientific">Oceaniradius stylonematis</name>
    <dbReference type="NCBI Taxonomy" id="2184161"/>
    <lineage>
        <taxon>Bacteria</taxon>
        <taxon>Pseudomonadati</taxon>
        <taxon>Pseudomonadota</taxon>
        <taxon>Alphaproteobacteria</taxon>
        <taxon>Hyphomicrobiales</taxon>
        <taxon>Ahrensiaceae</taxon>
        <taxon>Oceaniradius</taxon>
    </lineage>
</organism>
<dbReference type="CDD" id="cd06261">
    <property type="entry name" value="TM_PBP2"/>
    <property type="match status" value="1"/>
</dbReference>
<dbReference type="Gene3D" id="1.10.3720.10">
    <property type="entry name" value="MetI-like"/>
    <property type="match status" value="1"/>
</dbReference>
<dbReference type="SUPFAM" id="SSF161098">
    <property type="entry name" value="MetI-like"/>
    <property type="match status" value="1"/>
</dbReference>
<evidence type="ECO:0000313" key="11">
    <source>
        <dbReference type="EMBL" id="RKF05575.1"/>
    </source>
</evidence>
<feature type="transmembrane region" description="Helical" evidence="9">
    <location>
        <begin position="154"/>
        <end position="178"/>
    </location>
</feature>
<keyword evidence="7 9" id="KW-1133">Transmembrane helix</keyword>
<dbReference type="EMBL" id="QFWV02000009">
    <property type="protein sequence ID" value="RKF05575.1"/>
    <property type="molecule type" value="Genomic_DNA"/>
</dbReference>